<reference evidence="2" key="1">
    <citation type="thesis" date="2020" institute="ProQuest LLC" country="789 East Eisenhower Parkway, Ann Arbor, MI, USA">
        <title>Comparative Genomics and Chromosome Evolution.</title>
        <authorList>
            <person name="Mudd A.B."/>
        </authorList>
    </citation>
    <scope>NUCLEOTIDE SEQUENCE</scope>
    <source>
        <strain evidence="2">HN-11 Male</strain>
        <tissue evidence="2">Kidney and liver</tissue>
    </source>
</reference>
<evidence type="ECO:0000313" key="3">
    <source>
        <dbReference type="Proteomes" id="UP000770717"/>
    </source>
</evidence>
<feature type="transmembrane region" description="Helical" evidence="1">
    <location>
        <begin position="55"/>
        <end position="76"/>
    </location>
</feature>
<keyword evidence="1" id="KW-0472">Membrane</keyword>
<sequence length="84" mass="9440">MTILTIPTDCLSPLPLLRGFRVVFFCIFLANLSGNRRTHKSKSEVFCNRRSWPGVSFLHLAIPSVLGLHIGLSFMVHRAPHTLP</sequence>
<comment type="caution">
    <text evidence="2">The sequence shown here is derived from an EMBL/GenBank/DDBJ whole genome shotgun (WGS) entry which is preliminary data.</text>
</comment>
<organism evidence="2 3">
    <name type="scientific">Eleutherodactylus coqui</name>
    <name type="common">Puerto Rican coqui</name>
    <dbReference type="NCBI Taxonomy" id="57060"/>
    <lineage>
        <taxon>Eukaryota</taxon>
        <taxon>Metazoa</taxon>
        <taxon>Chordata</taxon>
        <taxon>Craniata</taxon>
        <taxon>Vertebrata</taxon>
        <taxon>Euteleostomi</taxon>
        <taxon>Amphibia</taxon>
        <taxon>Batrachia</taxon>
        <taxon>Anura</taxon>
        <taxon>Neobatrachia</taxon>
        <taxon>Hyloidea</taxon>
        <taxon>Eleutherodactylidae</taxon>
        <taxon>Eleutherodactylinae</taxon>
        <taxon>Eleutherodactylus</taxon>
        <taxon>Eleutherodactylus</taxon>
    </lineage>
</organism>
<evidence type="ECO:0000313" key="2">
    <source>
        <dbReference type="EMBL" id="KAG9467204.1"/>
    </source>
</evidence>
<feature type="transmembrane region" description="Helical" evidence="1">
    <location>
        <begin position="16"/>
        <end position="34"/>
    </location>
</feature>
<accession>A0A8J6EDT7</accession>
<keyword evidence="3" id="KW-1185">Reference proteome</keyword>
<evidence type="ECO:0000256" key="1">
    <source>
        <dbReference type="SAM" id="Phobius"/>
    </source>
</evidence>
<proteinExistence type="predicted"/>
<gene>
    <name evidence="2" type="ORF">GDO78_015424</name>
</gene>
<dbReference type="EMBL" id="WNTK01001551">
    <property type="protein sequence ID" value="KAG9467204.1"/>
    <property type="molecule type" value="Genomic_DNA"/>
</dbReference>
<dbReference type="Proteomes" id="UP000770717">
    <property type="component" value="Unassembled WGS sequence"/>
</dbReference>
<keyword evidence="1" id="KW-0812">Transmembrane</keyword>
<name>A0A8J6EDT7_ELECQ</name>
<keyword evidence="1" id="KW-1133">Transmembrane helix</keyword>
<protein>
    <submittedName>
        <fullName evidence="2">Uncharacterized protein</fullName>
    </submittedName>
</protein>
<dbReference type="AlphaFoldDB" id="A0A8J6EDT7"/>